<organism evidence="1 2">
    <name type="scientific">Kitasatospora viridis</name>
    <dbReference type="NCBI Taxonomy" id="281105"/>
    <lineage>
        <taxon>Bacteria</taxon>
        <taxon>Bacillati</taxon>
        <taxon>Actinomycetota</taxon>
        <taxon>Actinomycetes</taxon>
        <taxon>Kitasatosporales</taxon>
        <taxon>Streptomycetaceae</taxon>
        <taxon>Kitasatospora</taxon>
    </lineage>
</organism>
<dbReference type="EMBL" id="VIWT01000008">
    <property type="protein sequence ID" value="TWF71694.1"/>
    <property type="molecule type" value="Genomic_DNA"/>
</dbReference>
<comment type="caution">
    <text evidence="1">The sequence shown here is derived from an EMBL/GenBank/DDBJ whole genome shotgun (WGS) entry which is preliminary data.</text>
</comment>
<accession>A0A561SA63</accession>
<gene>
    <name evidence="1" type="ORF">FHX73_1865</name>
</gene>
<sequence length="122" mass="13923">MSSSKKTAVPVDFSTCSLHDAAALLGKTEDQVRLLVEYQTLPVVPVDGLRAPRLLLSAVHAYNRRIHPPRTTTLGRPGFTGRACARPTDHRRTWNHGTHPDDKRWTTYRCSRCRTYWRVRNA</sequence>
<evidence type="ECO:0000313" key="1">
    <source>
        <dbReference type="EMBL" id="TWF71694.1"/>
    </source>
</evidence>
<proteinExistence type="predicted"/>
<name>A0A561SA63_9ACTN</name>
<keyword evidence="2" id="KW-1185">Reference proteome</keyword>
<dbReference type="AlphaFoldDB" id="A0A561SA63"/>
<reference evidence="1 2" key="1">
    <citation type="submission" date="2019-06" db="EMBL/GenBank/DDBJ databases">
        <title>Sequencing the genomes of 1000 actinobacteria strains.</title>
        <authorList>
            <person name="Klenk H.-P."/>
        </authorList>
    </citation>
    <scope>NUCLEOTIDE SEQUENCE [LARGE SCALE GENOMIC DNA]</scope>
    <source>
        <strain evidence="1 2">DSM 44826</strain>
    </source>
</reference>
<evidence type="ECO:0000313" key="2">
    <source>
        <dbReference type="Proteomes" id="UP000317940"/>
    </source>
</evidence>
<dbReference type="Proteomes" id="UP000317940">
    <property type="component" value="Unassembled WGS sequence"/>
</dbReference>
<dbReference type="RefSeq" id="WP_145911493.1">
    <property type="nucleotide sequence ID" value="NZ_BAAAMZ010000022.1"/>
</dbReference>
<protein>
    <submittedName>
        <fullName evidence="1">Uncharacterized protein</fullName>
    </submittedName>
</protein>